<sequence length="89" mass="9968">MSRLLFLQQFVLKRVTGMDMTNRWQVLVAEDDDEHGFTPYSLGGSTGNHETVFDANRSSFRDTVMVPDFGHAATGAPVLLFCRLLLVYG</sequence>
<evidence type="ECO:0000313" key="1">
    <source>
        <dbReference type="EMBL" id="PKU82703.1"/>
    </source>
</evidence>
<organism evidence="1 2">
    <name type="scientific">Dendrobium catenatum</name>
    <dbReference type="NCBI Taxonomy" id="906689"/>
    <lineage>
        <taxon>Eukaryota</taxon>
        <taxon>Viridiplantae</taxon>
        <taxon>Streptophyta</taxon>
        <taxon>Embryophyta</taxon>
        <taxon>Tracheophyta</taxon>
        <taxon>Spermatophyta</taxon>
        <taxon>Magnoliopsida</taxon>
        <taxon>Liliopsida</taxon>
        <taxon>Asparagales</taxon>
        <taxon>Orchidaceae</taxon>
        <taxon>Epidendroideae</taxon>
        <taxon>Malaxideae</taxon>
        <taxon>Dendrobiinae</taxon>
        <taxon>Dendrobium</taxon>
    </lineage>
</organism>
<dbReference type="EMBL" id="KZ502164">
    <property type="protein sequence ID" value="PKU82703.1"/>
    <property type="molecule type" value="Genomic_DNA"/>
</dbReference>
<name>A0A2I0X472_9ASPA</name>
<reference evidence="1 2" key="1">
    <citation type="journal article" date="2016" name="Sci. Rep.">
        <title>The Dendrobium catenatum Lindl. genome sequence provides insights into polysaccharide synthase, floral development and adaptive evolution.</title>
        <authorList>
            <person name="Zhang G.Q."/>
            <person name="Xu Q."/>
            <person name="Bian C."/>
            <person name="Tsai W.C."/>
            <person name="Yeh C.M."/>
            <person name="Liu K.W."/>
            <person name="Yoshida K."/>
            <person name="Zhang L.S."/>
            <person name="Chang S.B."/>
            <person name="Chen F."/>
            <person name="Shi Y."/>
            <person name="Su Y.Y."/>
            <person name="Zhang Y.Q."/>
            <person name="Chen L.J."/>
            <person name="Yin Y."/>
            <person name="Lin M."/>
            <person name="Huang H."/>
            <person name="Deng H."/>
            <person name="Wang Z.W."/>
            <person name="Zhu S.L."/>
            <person name="Zhao X."/>
            <person name="Deng C."/>
            <person name="Niu S.C."/>
            <person name="Huang J."/>
            <person name="Wang M."/>
            <person name="Liu G.H."/>
            <person name="Yang H.J."/>
            <person name="Xiao X.J."/>
            <person name="Hsiao Y.Y."/>
            <person name="Wu W.L."/>
            <person name="Chen Y.Y."/>
            <person name="Mitsuda N."/>
            <person name="Ohme-Takagi M."/>
            <person name="Luo Y.B."/>
            <person name="Van de Peer Y."/>
            <person name="Liu Z.J."/>
        </authorList>
    </citation>
    <scope>NUCLEOTIDE SEQUENCE [LARGE SCALE GENOMIC DNA]</scope>
    <source>
        <tissue evidence="1">The whole plant</tissue>
    </source>
</reference>
<protein>
    <submittedName>
        <fullName evidence="1">Uncharacterized protein</fullName>
    </submittedName>
</protein>
<gene>
    <name evidence="1" type="ORF">MA16_Dca020282</name>
</gene>
<evidence type="ECO:0000313" key="2">
    <source>
        <dbReference type="Proteomes" id="UP000233837"/>
    </source>
</evidence>
<accession>A0A2I0X472</accession>
<dbReference type="Proteomes" id="UP000233837">
    <property type="component" value="Unassembled WGS sequence"/>
</dbReference>
<keyword evidence="2" id="KW-1185">Reference proteome</keyword>
<dbReference type="AlphaFoldDB" id="A0A2I0X472"/>
<proteinExistence type="predicted"/>
<reference evidence="1 2" key="2">
    <citation type="journal article" date="2017" name="Nature">
        <title>The Apostasia genome and the evolution of orchids.</title>
        <authorList>
            <person name="Zhang G.Q."/>
            <person name="Liu K.W."/>
            <person name="Li Z."/>
            <person name="Lohaus R."/>
            <person name="Hsiao Y.Y."/>
            <person name="Niu S.C."/>
            <person name="Wang J.Y."/>
            <person name="Lin Y.C."/>
            <person name="Xu Q."/>
            <person name="Chen L.J."/>
            <person name="Yoshida K."/>
            <person name="Fujiwara S."/>
            <person name="Wang Z.W."/>
            <person name="Zhang Y.Q."/>
            <person name="Mitsuda N."/>
            <person name="Wang M."/>
            <person name="Liu G.H."/>
            <person name="Pecoraro L."/>
            <person name="Huang H.X."/>
            <person name="Xiao X.J."/>
            <person name="Lin M."/>
            <person name="Wu X.Y."/>
            <person name="Wu W.L."/>
            <person name="Chen Y.Y."/>
            <person name="Chang S.B."/>
            <person name="Sakamoto S."/>
            <person name="Ohme-Takagi M."/>
            <person name="Yagi M."/>
            <person name="Zeng S.J."/>
            <person name="Shen C.Y."/>
            <person name="Yeh C.M."/>
            <person name="Luo Y.B."/>
            <person name="Tsai W.C."/>
            <person name="Van de Peer Y."/>
            <person name="Liu Z.J."/>
        </authorList>
    </citation>
    <scope>NUCLEOTIDE SEQUENCE [LARGE SCALE GENOMIC DNA]</scope>
    <source>
        <tissue evidence="1">The whole plant</tissue>
    </source>
</reference>